<dbReference type="EMBL" id="UINC01010174">
    <property type="protein sequence ID" value="SVA45356.1"/>
    <property type="molecule type" value="Genomic_DNA"/>
</dbReference>
<sequence length="385" mass="42948">MGKPMTSLTASEYSANQQPYVKAGLERATNLDNRGPARFTDEGKLTPDILEAFWRTGFYVFEGLIDQAEIQLLRDDMSDLLDHAPIDNGATVDHHGRRAFGQEFARSVYSLIRPLSDPWGGTEVLNGRHEIQMTQPQAKTDSPEKVVFLMSGMCQIMDSGLRLYGHPDLLSIAASINGDDFVPYNDAIFVKQPGVGGSVAWHQDGVTHWDSPNWDQGIHGFNFQVQLYDTSAQSCLWVVPATHKLGKLEIKQIVSENGSEKLPDAVPLHARASDVTIVNRQALHCSFANTSQDTRISLTFGFHKLTSVLGARGALSEAADTCYDEVRIDERSKVIGVAIDARAQFYEDEVPYYYLPMAGREDSLRHTPENWEKLIRDYNLNDLSI</sequence>
<name>A0A381VYJ5_9ZZZZ</name>
<dbReference type="PANTHER" id="PTHR20883">
    <property type="entry name" value="PHYTANOYL-COA DIOXYGENASE DOMAIN CONTAINING 1"/>
    <property type="match status" value="1"/>
</dbReference>
<evidence type="ECO:0000313" key="1">
    <source>
        <dbReference type="EMBL" id="SVA45356.1"/>
    </source>
</evidence>
<dbReference type="SUPFAM" id="SSF51197">
    <property type="entry name" value="Clavaminate synthase-like"/>
    <property type="match status" value="1"/>
</dbReference>
<dbReference type="AlphaFoldDB" id="A0A381VYJ5"/>
<dbReference type="PANTHER" id="PTHR20883:SF48">
    <property type="entry name" value="ECTOINE DIOXYGENASE"/>
    <property type="match status" value="1"/>
</dbReference>
<proteinExistence type="predicted"/>
<gene>
    <name evidence="1" type="ORF">METZ01_LOCUS98210</name>
</gene>
<dbReference type="Pfam" id="PF05721">
    <property type="entry name" value="PhyH"/>
    <property type="match status" value="1"/>
</dbReference>
<dbReference type="Gene3D" id="2.60.120.620">
    <property type="entry name" value="q2cbj1_9rhob like domain"/>
    <property type="match status" value="1"/>
</dbReference>
<dbReference type="GO" id="GO:0016491">
    <property type="term" value="F:oxidoreductase activity"/>
    <property type="evidence" value="ECO:0007669"/>
    <property type="project" value="UniProtKB-ARBA"/>
</dbReference>
<reference evidence="1" key="1">
    <citation type="submission" date="2018-05" db="EMBL/GenBank/DDBJ databases">
        <authorList>
            <person name="Lanie J.A."/>
            <person name="Ng W.-L."/>
            <person name="Kazmierczak K.M."/>
            <person name="Andrzejewski T.M."/>
            <person name="Davidsen T.M."/>
            <person name="Wayne K.J."/>
            <person name="Tettelin H."/>
            <person name="Glass J.I."/>
            <person name="Rusch D."/>
            <person name="Podicherti R."/>
            <person name="Tsui H.-C.T."/>
            <person name="Winkler M.E."/>
        </authorList>
    </citation>
    <scope>NUCLEOTIDE SEQUENCE</scope>
</reference>
<accession>A0A381VYJ5</accession>
<protein>
    <recommendedName>
        <fullName evidence="2">Phytanoyl-CoA dioxygenase</fullName>
    </recommendedName>
</protein>
<organism evidence="1">
    <name type="scientific">marine metagenome</name>
    <dbReference type="NCBI Taxonomy" id="408172"/>
    <lineage>
        <taxon>unclassified sequences</taxon>
        <taxon>metagenomes</taxon>
        <taxon>ecological metagenomes</taxon>
    </lineage>
</organism>
<dbReference type="InterPro" id="IPR008775">
    <property type="entry name" value="Phytyl_CoA_dOase-like"/>
</dbReference>
<evidence type="ECO:0008006" key="2">
    <source>
        <dbReference type="Google" id="ProtNLM"/>
    </source>
</evidence>
<dbReference type="GO" id="GO:0046872">
    <property type="term" value="F:metal ion binding"/>
    <property type="evidence" value="ECO:0007669"/>
    <property type="project" value="UniProtKB-ARBA"/>
</dbReference>